<sequence>MSLRAYYRDPTAGDLSLPLDSGRPVSEGKLRTLGMKWWSVEGSPDERMRTFKELSKSLGFEDGHYEHVFDLGKQTGSPYDPAMASKDLLESWGQDNLFLAPTFILYLCGNVYIDFKEPGTDSFIRLVIPPKYAISYPGGALWQASSCKDTPHDFAVHILFRAMDHASVQLIGEGLDKHPARMEYVQSVLGDAVNLA</sequence>
<accession>A0ABR2ZME7</accession>
<reference evidence="1 2" key="1">
    <citation type="submission" date="2024-05" db="EMBL/GenBank/DDBJ databases">
        <title>A draft genome resource for the thread blight pathogen Marasmius tenuissimus strain MS-2.</title>
        <authorList>
            <person name="Yulfo-Soto G.E."/>
            <person name="Baruah I.K."/>
            <person name="Amoako-Attah I."/>
            <person name="Bukari Y."/>
            <person name="Meinhardt L.W."/>
            <person name="Bailey B.A."/>
            <person name="Cohen S.P."/>
        </authorList>
    </citation>
    <scope>NUCLEOTIDE SEQUENCE [LARGE SCALE GENOMIC DNA]</scope>
    <source>
        <strain evidence="1 2">MS-2</strain>
    </source>
</reference>
<organism evidence="1 2">
    <name type="scientific">Marasmius tenuissimus</name>
    <dbReference type="NCBI Taxonomy" id="585030"/>
    <lineage>
        <taxon>Eukaryota</taxon>
        <taxon>Fungi</taxon>
        <taxon>Dikarya</taxon>
        <taxon>Basidiomycota</taxon>
        <taxon>Agaricomycotina</taxon>
        <taxon>Agaricomycetes</taxon>
        <taxon>Agaricomycetidae</taxon>
        <taxon>Agaricales</taxon>
        <taxon>Marasmiineae</taxon>
        <taxon>Marasmiaceae</taxon>
        <taxon>Marasmius</taxon>
    </lineage>
</organism>
<dbReference type="Proteomes" id="UP001437256">
    <property type="component" value="Unassembled WGS sequence"/>
</dbReference>
<name>A0ABR2ZME7_9AGAR</name>
<evidence type="ECO:0000313" key="1">
    <source>
        <dbReference type="EMBL" id="KAL0061587.1"/>
    </source>
</evidence>
<keyword evidence="1" id="KW-0223">Dioxygenase</keyword>
<proteinExistence type="predicted"/>
<evidence type="ECO:0000313" key="2">
    <source>
        <dbReference type="Proteomes" id="UP001437256"/>
    </source>
</evidence>
<gene>
    <name evidence="1" type="primary">ADI1_4</name>
    <name evidence="1" type="ORF">AAF712_011614</name>
</gene>
<dbReference type="GO" id="GO:0004411">
    <property type="term" value="F:homogentisate 1,2-dioxygenase activity"/>
    <property type="evidence" value="ECO:0007669"/>
    <property type="project" value="UniProtKB-EC"/>
</dbReference>
<comment type="caution">
    <text evidence="1">The sequence shown here is derived from an EMBL/GenBank/DDBJ whole genome shotgun (WGS) entry which is preliminary data.</text>
</comment>
<dbReference type="InterPro" id="IPR014710">
    <property type="entry name" value="RmlC-like_jellyroll"/>
</dbReference>
<dbReference type="Gene3D" id="2.60.120.10">
    <property type="entry name" value="Jelly Rolls"/>
    <property type="match status" value="1"/>
</dbReference>
<dbReference type="EC" id="1.13.11.5" evidence="1"/>
<protein>
    <submittedName>
        <fullName evidence="1">1,2-dihydroxy-3-keto-5-methylthiopentene dioxygenase</fullName>
        <ecNumber evidence="1">1.13.11.5</ecNumber>
    </submittedName>
</protein>
<keyword evidence="1" id="KW-0560">Oxidoreductase</keyword>
<dbReference type="EMBL" id="JBBXMP010000131">
    <property type="protein sequence ID" value="KAL0061587.1"/>
    <property type="molecule type" value="Genomic_DNA"/>
</dbReference>
<keyword evidence="2" id="KW-1185">Reference proteome</keyword>